<feature type="compositionally biased region" description="Polar residues" evidence="1">
    <location>
        <begin position="1"/>
        <end position="17"/>
    </location>
</feature>
<dbReference type="OrthoDB" id="2591449at2759"/>
<keyword evidence="3" id="KW-1185">Reference proteome</keyword>
<evidence type="ECO:0000313" key="3">
    <source>
        <dbReference type="Proteomes" id="UP000054564"/>
    </source>
</evidence>
<dbReference type="Proteomes" id="UP000054564">
    <property type="component" value="Unassembled WGS sequence"/>
</dbReference>
<dbReference type="AlphaFoldDB" id="A0A0L0USN9"/>
<name>A0A0L0USN9_9BASI</name>
<evidence type="ECO:0000256" key="1">
    <source>
        <dbReference type="SAM" id="MobiDB-lite"/>
    </source>
</evidence>
<organism evidence="2 3">
    <name type="scientific">Puccinia striiformis f. sp. tritici PST-78</name>
    <dbReference type="NCBI Taxonomy" id="1165861"/>
    <lineage>
        <taxon>Eukaryota</taxon>
        <taxon>Fungi</taxon>
        <taxon>Dikarya</taxon>
        <taxon>Basidiomycota</taxon>
        <taxon>Pucciniomycotina</taxon>
        <taxon>Pucciniomycetes</taxon>
        <taxon>Pucciniales</taxon>
        <taxon>Pucciniaceae</taxon>
        <taxon>Puccinia</taxon>
    </lineage>
</organism>
<protein>
    <submittedName>
        <fullName evidence="2">Uncharacterized protein</fullName>
    </submittedName>
</protein>
<accession>A0A0L0USN9</accession>
<feature type="region of interest" description="Disordered" evidence="1">
    <location>
        <begin position="292"/>
        <end position="326"/>
    </location>
</feature>
<feature type="region of interest" description="Disordered" evidence="1">
    <location>
        <begin position="236"/>
        <end position="269"/>
    </location>
</feature>
<dbReference type="STRING" id="1165861.A0A0L0USN9"/>
<feature type="region of interest" description="Disordered" evidence="1">
    <location>
        <begin position="1"/>
        <end position="51"/>
    </location>
</feature>
<dbReference type="EMBL" id="AJIL01000283">
    <property type="protein sequence ID" value="KNE89995.1"/>
    <property type="molecule type" value="Genomic_DNA"/>
</dbReference>
<sequence length="379" mass="42298">MSTGTPAISTPPLSNKHTVLPSPNPESNDQCPSPMTMLAFFKGPSPKKKEENPIRKSICFGFVSNQQQEQPTRNADRPRVITNWKSESETQREIANSLDQPSSSPINYNRFCSPHKSEERIEPLNLKSIPAEVLLPFGQREKEIFELLAEKQNVNLYNRLKDRLQAKWAKFESEILGASRLVIGDQEWIMTIRALIEPLDDNLWVSFRGLIGADGLDRQDTQPTIEHDWHVQPVKLRRSSFRSTDNPAGHHRPSDRRHSRSLSDSSLLSGLGSESDLDAISAISLSPRARMDSIKEQEGSEGENLGVLSDCPMLQNSSDTDDDEPDRNHVLALKILDDPHPTTLKNDPNASCLLSHGLKYSFGQVVAHGLGLQSSKVTT</sequence>
<gene>
    <name evidence="2" type="ORF">PSTG_16546</name>
</gene>
<proteinExistence type="predicted"/>
<feature type="compositionally biased region" description="Basic residues" evidence="1">
    <location>
        <begin position="249"/>
        <end position="260"/>
    </location>
</feature>
<evidence type="ECO:0000313" key="2">
    <source>
        <dbReference type="EMBL" id="KNE89995.1"/>
    </source>
</evidence>
<comment type="caution">
    <text evidence="2">The sequence shown here is derived from an EMBL/GenBank/DDBJ whole genome shotgun (WGS) entry which is preliminary data.</text>
</comment>
<reference evidence="3" key="1">
    <citation type="submission" date="2014-03" db="EMBL/GenBank/DDBJ databases">
        <title>The Genome Sequence of Puccinia striiformis f. sp. tritici PST-78.</title>
        <authorList>
            <consortium name="The Broad Institute Genome Sequencing Platform"/>
            <person name="Cuomo C."/>
            <person name="Hulbert S."/>
            <person name="Chen X."/>
            <person name="Walker B."/>
            <person name="Young S.K."/>
            <person name="Zeng Q."/>
            <person name="Gargeya S."/>
            <person name="Fitzgerald M."/>
            <person name="Haas B."/>
            <person name="Abouelleil A."/>
            <person name="Alvarado L."/>
            <person name="Arachchi H.M."/>
            <person name="Berlin A.M."/>
            <person name="Chapman S.B."/>
            <person name="Goldberg J."/>
            <person name="Griggs A."/>
            <person name="Gujja S."/>
            <person name="Hansen M."/>
            <person name="Howarth C."/>
            <person name="Imamovic A."/>
            <person name="Larimer J."/>
            <person name="McCowan C."/>
            <person name="Montmayeur A."/>
            <person name="Murphy C."/>
            <person name="Neiman D."/>
            <person name="Pearson M."/>
            <person name="Priest M."/>
            <person name="Roberts A."/>
            <person name="Saif S."/>
            <person name="Shea T."/>
            <person name="Sisk P."/>
            <person name="Sykes S."/>
            <person name="Wortman J."/>
            <person name="Nusbaum C."/>
            <person name="Birren B."/>
        </authorList>
    </citation>
    <scope>NUCLEOTIDE SEQUENCE [LARGE SCALE GENOMIC DNA]</scope>
    <source>
        <strain evidence="3">race PST-78</strain>
    </source>
</reference>